<dbReference type="Gene3D" id="3.50.50.60">
    <property type="entry name" value="FAD/NAD(P)-binding domain"/>
    <property type="match status" value="1"/>
</dbReference>
<evidence type="ECO:0000313" key="7">
    <source>
        <dbReference type="EMBL" id="MCQ6957436.1"/>
    </source>
</evidence>
<keyword evidence="4" id="KW-0411">Iron-sulfur</keyword>
<dbReference type="PROSITE" id="PS51296">
    <property type="entry name" value="RIESKE"/>
    <property type="match status" value="1"/>
</dbReference>
<dbReference type="Proteomes" id="UP001204376">
    <property type="component" value="Unassembled WGS sequence"/>
</dbReference>
<evidence type="ECO:0000256" key="1">
    <source>
        <dbReference type="ARBA" id="ARBA00022714"/>
    </source>
</evidence>
<keyword evidence="8" id="KW-1185">Reference proteome</keyword>
<evidence type="ECO:0000256" key="4">
    <source>
        <dbReference type="ARBA" id="ARBA00023014"/>
    </source>
</evidence>
<organism evidence="7 8">
    <name type="scientific">Mucilaginibacter aquariorum</name>
    <dbReference type="NCBI Taxonomy" id="2967225"/>
    <lineage>
        <taxon>Bacteria</taxon>
        <taxon>Pseudomonadati</taxon>
        <taxon>Bacteroidota</taxon>
        <taxon>Sphingobacteriia</taxon>
        <taxon>Sphingobacteriales</taxon>
        <taxon>Sphingobacteriaceae</taxon>
        <taxon>Mucilaginibacter</taxon>
    </lineage>
</organism>
<comment type="caution">
    <text evidence="7">The sequence shown here is derived from an EMBL/GenBank/DDBJ whole genome shotgun (WGS) entry which is preliminary data.</text>
</comment>
<dbReference type="RefSeq" id="WP_256537641.1">
    <property type="nucleotide sequence ID" value="NZ_JANHOH010000001.1"/>
</dbReference>
<dbReference type="InterPro" id="IPR036188">
    <property type="entry name" value="FAD/NAD-bd_sf"/>
</dbReference>
<dbReference type="InterPro" id="IPR005805">
    <property type="entry name" value="Rieske_Fe-S_prot_C"/>
</dbReference>
<dbReference type="InterPro" id="IPR036922">
    <property type="entry name" value="Rieske_2Fe-2S_sf"/>
</dbReference>
<dbReference type="InterPro" id="IPR006076">
    <property type="entry name" value="FAD-dep_OxRdtase"/>
</dbReference>
<dbReference type="EMBL" id="JANHOH010000001">
    <property type="protein sequence ID" value="MCQ6957436.1"/>
    <property type="molecule type" value="Genomic_DNA"/>
</dbReference>
<keyword evidence="2" id="KW-0479">Metal-binding</keyword>
<keyword evidence="3" id="KW-0408">Iron</keyword>
<dbReference type="InterPro" id="IPR017941">
    <property type="entry name" value="Rieske_2Fe-2S"/>
</dbReference>
<keyword evidence="1" id="KW-0001">2Fe-2S</keyword>
<protein>
    <submittedName>
        <fullName evidence="7">FAD-dependent oxidoreductase</fullName>
    </submittedName>
</protein>
<evidence type="ECO:0000259" key="6">
    <source>
        <dbReference type="PROSITE" id="PS51296"/>
    </source>
</evidence>
<proteinExistence type="predicted"/>
<accession>A0ABT1SYK6</accession>
<gene>
    <name evidence="7" type="ORF">NPE20_05695</name>
</gene>
<dbReference type="Pfam" id="PF00355">
    <property type="entry name" value="Rieske"/>
    <property type="match status" value="1"/>
</dbReference>
<feature type="domain" description="Rieske" evidence="6">
    <location>
        <begin position="430"/>
        <end position="516"/>
    </location>
</feature>
<dbReference type="Gene3D" id="2.102.10.10">
    <property type="entry name" value="Rieske [2Fe-2S] iron-sulphur domain"/>
    <property type="match status" value="1"/>
</dbReference>
<evidence type="ECO:0000256" key="3">
    <source>
        <dbReference type="ARBA" id="ARBA00023004"/>
    </source>
</evidence>
<dbReference type="PANTHER" id="PTHR13847">
    <property type="entry name" value="SARCOSINE DEHYDROGENASE-RELATED"/>
    <property type="match status" value="1"/>
</dbReference>
<dbReference type="PRINTS" id="PR00162">
    <property type="entry name" value="RIESKE"/>
</dbReference>
<name>A0ABT1SYK6_9SPHI</name>
<dbReference type="Gene3D" id="3.30.9.10">
    <property type="entry name" value="D-Amino Acid Oxidase, subunit A, domain 2"/>
    <property type="match status" value="1"/>
</dbReference>
<dbReference type="SUPFAM" id="SSF51905">
    <property type="entry name" value="FAD/NAD(P)-binding domain"/>
    <property type="match status" value="1"/>
</dbReference>
<evidence type="ECO:0000313" key="8">
    <source>
        <dbReference type="Proteomes" id="UP001204376"/>
    </source>
</evidence>
<evidence type="ECO:0000256" key="5">
    <source>
        <dbReference type="ARBA" id="ARBA00023157"/>
    </source>
</evidence>
<keyword evidence="5" id="KW-1015">Disulfide bond</keyword>
<sequence length="516" mass="56970">MENKNSTRKPLRDSASLSPWQKESFTLDNAADIFAEGTLYDALVIGGGITGLTTALLLQKQGRQTILAEAHTIGFGTTGGTSAHLNTFFDATYADVESDFSEEAAKQLANCGKESFVMIETFAKEYNIDCDLEYKDAYLYAETSDEVKALDEIFAASQRAGIDVTEAKENGVRVPFKKSILFKKQGQFHPLKYIFGLAKAFVEAGGVIIENTFIRETSYADGVHSARADAVTIKAQNLVYATHLPPGINVIDFKCAPYRSYVLGIKLNDESDYPDALSYDSKDPYHYFRTHSINGQKHLLLGGEDHKTGHADPDAAFEALEKYAREYYDIADVTFKWSSQYYIPSDGLPYIGQMPAGDDHVYIATGYNGNGMMFGTIAGKIISDSILGRENAYTKLFNPSRIKPVAGFMDFVKENADVAYHFIADRFSAEDIHSLKDLKADDGIIVKYNGEKLAIYKDAEGKITALNPVCTHAHCIVGFNHAEKSWDCPCHGGRFDIDGKVLTGPPRKDLQKVNIT</sequence>
<evidence type="ECO:0000256" key="2">
    <source>
        <dbReference type="ARBA" id="ARBA00022723"/>
    </source>
</evidence>
<reference evidence="7 8" key="1">
    <citation type="submission" date="2022-07" db="EMBL/GenBank/DDBJ databases">
        <title>Mucilaginibacter sp. JC4.</title>
        <authorList>
            <person name="Le V."/>
            <person name="Ko S.-R."/>
            <person name="Ahn C.-Y."/>
            <person name="Oh H.-M."/>
        </authorList>
    </citation>
    <scope>NUCLEOTIDE SEQUENCE [LARGE SCALE GENOMIC DNA]</scope>
    <source>
        <strain evidence="7 8">JC4</strain>
    </source>
</reference>
<dbReference type="Pfam" id="PF01266">
    <property type="entry name" value="DAO"/>
    <property type="match status" value="1"/>
</dbReference>
<dbReference type="SUPFAM" id="SSF50022">
    <property type="entry name" value="ISP domain"/>
    <property type="match status" value="1"/>
</dbReference>